<feature type="signal peptide" evidence="1">
    <location>
        <begin position="1"/>
        <end position="16"/>
    </location>
</feature>
<keyword evidence="3" id="KW-1185">Reference proteome</keyword>
<organism evidence="2 3">
    <name type="scientific">Oikopleura dioica</name>
    <name type="common">Tunicate</name>
    <dbReference type="NCBI Taxonomy" id="34765"/>
    <lineage>
        <taxon>Eukaryota</taxon>
        <taxon>Metazoa</taxon>
        <taxon>Chordata</taxon>
        <taxon>Tunicata</taxon>
        <taxon>Appendicularia</taxon>
        <taxon>Copelata</taxon>
        <taxon>Oikopleuridae</taxon>
        <taxon>Oikopleura</taxon>
    </lineage>
</organism>
<reference evidence="2 3" key="1">
    <citation type="submission" date="2021-04" db="EMBL/GenBank/DDBJ databases">
        <authorList>
            <person name="Bliznina A."/>
        </authorList>
    </citation>
    <scope>NUCLEOTIDE SEQUENCE [LARGE SCALE GENOMIC DNA]</scope>
</reference>
<accession>A0ABN7SW07</accession>
<proteinExistence type="predicted"/>
<sequence>MKLPLFFALALSGADGDSRDNLKNAVRRTVENIALWSIAQDFNEDKQTTISLCLDDVEGTVDRKIRFDKKKEDDLSCSIEEIRAMGGSLEYSTQSPCGSIVNYIQSISDDCLITCLIAAGEI</sequence>
<evidence type="ECO:0000313" key="3">
    <source>
        <dbReference type="Proteomes" id="UP001158576"/>
    </source>
</evidence>
<evidence type="ECO:0000256" key="1">
    <source>
        <dbReference type="SAM" id="SignalP"/>
    </source>
</evidence>
<gene>
    <name evidence="2" type="ORF">OKIOD_LOCUS12629</name>
</gene>
<evidence type="ECO:0000313" key="2">
    <source>
        <dbReference type="EMBL" id="CAG5108583.1"/>
    </source>
</evidence>
<dbReference type="Proteomes" id="UP001158576">
    <property type="component" value="Chromosome 1"/>
</dbReference>
<dbReference type="EMBL" id="OU015566">
    <property type="protein sequence ID" value="CAG5108583.1"/>
    <property type="molecule type" value="Genomic_DNA"/>
</dbReference>
<keyword evidence="1" id="KW-0732">Signal</keyword>
<protein>
    <submittedName>
        <fullName evidence="2">Oidioi.mRNA.OKI2018_I69.chr1.g3864.t1.cds</fullName>
    </submittedName>
</protein>
<name>A0ABN7SW07_OIKDI</name>
<feature type="chain" id="PRO_5045390762" evidence="1">
    <location>
        <begin position="17"/>
        <end position="122"/>
    </location>
</feature>